<organism evidence="3 4">
    <name type="scientific">Hypericibacter adhaerens</name>
    <dbReference type="NCBI Taxonomy" id="2602016"/>
    <lineage>
        <taxon>Bacteria</taxon>
        <taxon>Pseudomonadati</taxon>
        <taxon>Pseudomonadota</taxon>
        <taxon>Alphaproteobacteria</taxon>
        <taxon>Rhodospirillales</taxon>
        <taxon>Dongiaceae</taxon>
        <taxon>Hypericibacter</taxon>
    </lineage>
</organism>
<evidence type="ECO:0000256" key="2">
    <source>
        <dbReference type="SAM" id="SignalP"/>
    </source>
</evidence>
<keyword evidence="4" id="KW-1185">Reference proteome</keyword>
<feature type="chain" id="PRO_5023899524" evidence="2">
    <location>
        <begin position="25"/>
        <end position="260"/>
    </location>
</feature>
<protein>
    <submittedName>
        <fullName evidence="3">Uncharacterized protein</fullName>
    </submittedName>
</protein>
<gene>
    <name evidence="3" type="ORF">FRZ61_24100</name>
</gene>
<dbReference type="AlphaFoldDB" id="A0A5J6MXS2"/>
<dbReference type="EMBL" id="CP042582">
    <property type="protein sequence ID" value="QEX22478.1"/>
    <property type="molecule type" value="Genomic_DNA"/>
</dbReference>
<feature type="region of interest" description="Disordered" evidence="1">
    <location>
        <begin position="227"/>
        <end position="260"/>
    </location>
</feature>
<feature type="signal peptide" evidence="2">
    <location>
        <begin position="1"/>
        <end position="24"/>
    </location>
</feature>
<dbReference type="Proteomes" id="UP000325797">
    <property type="component" value="Chromosome"/>
</dbReference>
<evidence type="ECO:0000313" key="4">
    <source>
        <dbReference type="Proteomes" id="UP000325797"/>
    </source>
</evidence>
<feature type="compositionally biased region" description="Polar residues" evidence="1">
    <location>
        <begin position="245"/>
        <end position="260"/>
    </location>
</feature>
<proteinExistence type="predicted"/>
<reference evidence="3 4" key="1">
    <citation type="submission" date="2019-08" db="EMBL/GenBank/DDBJ databases">
        <title>Hyperibacter terrae gen. nov., sp. nov. and Hyperibacter viscosus sp. nov., two new members in the family Rhodospirillaceae isolated from the rhizosphere of Hypericum perforatum.</title>
        <authorList>
            <person name="Noviana Z."/>
        </authorList>
    </citation>
    <scope>NUCLEOTIDE SEQUENCE [LARGE SCALE GENOMIC DNA]</scope>
    <source>
        <strain evidence="3 4">R5959</strain>
    </source>
</reference>
<evidence type="ECO:0000313" key="3">
    <source>
        <dbReference type="EMBL" id="QEX22478.1"/>
    </source>
</evidence>
<keyword evidence="2" id="KW-0732">Signal</keyword>
<name>A0A5J6MXS2_9PROT</name>
<sequence>MDGKAGAIAVAVLAIVATVTAAKADTGQPPVVQRSLYLEAERSVYLARASEQRGDTMSAAQQYMTAVSLVESTAPRDLNLSKLVLAGEPLPGIGRRMIYYELKLLQEMLAQPQPMMRPEGVLENLRLAYGKMEWLEPFNPAWPYLEAVALAADQDYRSAFQKCREAAQLPGGEESVREKARSLAEHIKPAALAQEQMKEADQQAYMEYVQSGAQALDFAMVSAQVSATEARNKGDTAEADMWDSRYQNLKKQRDQIGQQP</sequence>
<accession>A0A5J6MXS2</accession>
<evidence type="ECO:0000256" key="1">
    <source>
        <dbReference type="SAM" id="MobiDB-lite"/>
    </source>
</evidence>
<dbReference type="KEGG" id="hadh:FRZ61_24100"/>